<evidence type="ECO:0000313" key="3">
    <source>
        <dbReference type="Proteomes" id="UP000290288"/>
    </source>
</evidence>
<evidence type="ECO:0000313" key="2">
    <source>
        <dbReference type="EMBL" id="RXW24682.1"/>
    </source>
</evidence>
<dbReference type="OrthoDB" id="2649950at2759"/>
<dbReference type="EMBL" id="SDEE01000015">
    <property type="protein sequence ID" value="RXW24682.1"/>
    <property type="molecule type" value="Genomic_DNA"/>
</dbReference>
<dbReference type="AlphaFoldDB" id="A0A4Q2DYR4"/>
<dbReference type="Proteomes" id="UP000290288">
    <property type="component" value="Unassembled WGS sequence"/>
</dbReference>
<comment type="caution">
    <text evidence="2">The sequence shown here is derived from an EMBL/GenBank/DDBJ whole genome shotgun (WGS) entry which is preliminary data.</text>
</comment>
<feature type="region of interest" description="Disordered" evidence="1">
    <location>
        <begin position="330"/>
        <end position="373"/>
    </location>
</feature>
<keyword evidence="3" id="KW-1185">Reference proteome</keyword>
<protein>
    <submittedName>
        <fullName evidence="2">Uncharacterized protein</fullName>
    </submittedName>
</protein>
<reference evidence="2 3" key="1">
    <citation type="submission" date="2019-01" db="EMBL/GenBank/DDBJ databases">
        <title>Draft genome sequence of Psathyrella aberdarensis IHI B618.</title>
        <authorList>
            <person name="Buettner E."/>
            <person name="Kellner H."/>
        </authorList>
    </citation>
    <scope>NUCLEOTIDE SEQUENCE [LARGE SCALE GENOMIC DNA]</scope>
    <source>
        <strain evidence="2 3">IHI B618</strain>
    </source>
</reference>
<evidence type="ECO:0000256" key="1">
    <source>
        <dbReference type="SAM" id="MobiDB-lite"/>
    </source>
</evidence>
<sequence>MPHEQLWHLSEPANVDLDALDQASLQRSSEAELFHDMLCNIQSTVVVNTEDDESKGFEERDNDALREHFSVRTNIVLSSTCPEVAPHIVISPAIDTPDDFYIPWMNRVNYYAQEPDRLPVPVFDGCRAPDIDGTRDSAPRLFQIKMEETGSERLTMNHVVTALQRHRFKAVAFETCEHAKIWSDRYNDPSFLESLEKPFVWTDPAEPLLKCANYPGVVIIDSPSPFSVPHIMICSPPSQDPWIHYSAATNDPQDGGFGRYLVVPSQAVSFINMSPTQYSVFDSIPDDDDHDDSCSDISSETDTSEPRTPIDFEDEQRYLPWGHSARYLDDEDEDNRHGSWDCDAQHENLDSRSWEGSESAIKENKNQEIPDRPSKHIFYFDDEEEEEELPPLDDWYLSVASRNGIEISC</sequence>
<proteinExistence type="predicted"/>
<feature type="compositionally biased region" description="Basic and acidic residues" evidence="1">
    <location>
        <begin position="334"/>
        <end position="373"/>
    </location>
</feature>
<gene>
    <name evidence="2" type="ORF">EST38_g1177</name>
</gene>
<name>A0A4Q2DYR4_9AGAR</name>
<accession>A0A4Q2DYR4</accession>
<organism evidence="2 3">
    <name type="scientific">Candolleomyces aberdarensis</name>
    <dbReference type="NCBI Taxonomy" id="2316362"/>
    <lineage>
        <taxon>Eukaryota</taxon>
        <taxon>Fungi</taxon>
        <taxon>Dikarya</taxon>
        <taxon>Basidiomycota</taxon>
        <taxon>Agaricomycotina</taxon>
        <taxon>Agaricomycetes</taxon>
        <taxon>Agaricomycetidae</taxon>
        <taxon>Agaricales</taxon>
        <taxon>Agaricineae</taxon>
        <taxon>Psathyrellaceae</taxon>
        <taxon>Candolleomyces</taxon>
    </lineage>
</organism>
<feature type="region of interest" description="Disordered" evidence="1">
    <location>
        <begin position="281"/>
        <end position="311"/>
    </location>
</feature>